<proteinExistence type="predicted"/>
<protein>
    <submittedName>
        <fullName evidence="1">Heme oxygenase</fullName>
    </submittedName>
</protein>
<dbReference type="SUPFAM" id="SSF48613">
    <property type="entry name" value="Heme oxygenase-like"/>
    <property type="match status" value="1"/>
</dbReference>
<dbReference type="InterPro" id="IPR016084">
    <property type="entry name" value="Haem_Oase-like_multi-hlx"/>
</dbReference>
<comment type="caution">
    <text evidence="1">The sequence shown here is derived from an EMBL/GenBank/DDBJ whole genome shotgun (WGS) entry which is preliminary data.</text>
</comment>
<dbReference type="Proteomes" id="UP000235897">
    <property type="component" value="Unassembled WGS sequence"/>
</dbReference>
<organism evidence="1 2">
    <name type="scientific">Stutzerimonas stutzeri</name>
    <name type="common">Pseudomonas stutzeri</name>
    <dbReference type="NCBI Taxonomy" id="316"/>
    <lineage>
        <taxon>Bacteria</taxon>
        <taxon>Pseudomonadati</taxon>
        <taxon>Pseudomonadota</taxon>
        <taxon>Gammaproteobacteria</taxon>
        <taxon>Pseudomonadales</taxon>
        <taxon>Pseudomonadaceae</taxon>
        <taxon>Stutzerimonas</taxon>
    </lineage>
</organism>
<accession>A0A2N8SRZ5</accession>
<dbReference type="Gene3D" id="1.20.910.10">
    <property type="entry name" value="Heme oxygenase-like"/>
    <property type="match status" value="1"/>
</dbReference>
<gene>
    <name evidence="1" type="ORF">CXL00_11050</name>
</gene>
<dbReference type="RefSeq" id="WP_021206894.1">
    <property type="nucleotide sequence ID" value="NZ_JAMOIG010000013.1"/>
</dbReference>
<evidence type="ECO:0000313" key="1">
    <source>
        <dbReference type="EMBL" id="PNG05261.1"/>
    </source>
</evidence>
<sequence>MSSLRQWVRDSSAPLHERVDAAFSRFDLSDRHEYGRFLRAHGMALFGLEAALEQGGIERLLTDWPERRRSDALREDLQALELGIPTPLGVEPGWDEGCCWGIAYVLEGSRLGGRILSQCVREGLGDVPLRYLAHGQGTPLWPRFLEQFEQHATSIDRTQLSAGVHAAFEQFLHAAAHELQALAPAGS</sequence>
<dbReference type="OrthoDB" id="114943at2"/>
<reference evidence="1 2" key="1">
    <citation type="submission" date="2018-01" db="EMBL/GenBank/DDBJ databases">
        <title>Denitrification phenotypes of diverse strains of Pseudomonas stutzeri.</title>
        <authorList>
            <person name="Milligan D.A."/>
            <person name="Bergaust L."/>
            <person name="Bakken L.R."/>
            <person name="Frostegard A."/>
        </authorList>
    </citation>
    <scope>NUCLEOTIDE SEQUENCE [LARGE SCALE GENOMIC DNA]</scope>
    <source>
        <strain evidence="1 2">28a3</strain>
    </source>
</reference>
<name>A0A2N8SRZ5_STUST</name>
<dbReference type="CDD" id="cd19166">
    <property type="entry name" value="HemeO-bac"/>
    <property type="match status" value="1"/>
</dbReference>
<dbReference type="AlphaFoldDB" id="A0A2N8SRZ5"/>
<dbReference type="EMBL" id="POUW01000004">
    <property type="protein sequence ID" value="PNG05261.1"/>
    <property type="molecule type" value="Genomic_DNA"/>
</dbReference>
<evidence type="ECO:0000313" key="2">
    <source>
        <dbReference type="Proteomes" id="UP000235897"/>
    </source>
</evidence>